<proteinExistence type="predicted"/>
<sequence>MKLDFATATLVLAAISSVAAAPAADAQVKVTQLTVRESNLVNSALANLQHYNAKRDLMSQEEIIKRENQIVTDVLTAIKNTNLSPGIIKYLITDPTLSKISVDVIVGAIKNGTINLTTLLKSLNDSGLAVDLIKDLINDCAFYAYIYKAILDKLTSLPNLIGNALGLNANTVSSKMASAKREIMVESAPEPIYARDGQDVLTSLMESLKSSGLANQVVEALVIDDQFYKWGGDLIKELIDEKAITLGQLIDALADSGLIPSLFQAFLNFGTLKSVIVTALAAAFGKCQNATPTSSLKTTPTGTATVSIPTATGTSGPVTCKKKKRRNY</sequence>
<organism evidence="3 4">
    <name type="scientific">Candida albicans</name>
    <name type="common">Yeast</name>
    <dbReference type="NCBI Taxonomy" id="5476"/>
    <lineage>
        <taxon>Eukaryota</taxon>
        <taxon>Fungi</taxon>
        <taxon>Dikarya</taxon>
        <taxon>Ascomycota</taxon>
        <taxon>Saccharomycotina</taxon>
        <taxon>Pichiomycetes</taxon>
        <taxon>Debaryomycetaceae</taxon>
        <taxon>Candida/Lodderomyces clade</taxon>
        <taxon>Candida</taxon>
    </lineage>
</organism>
<dbReference type="OMA" id="FRREYMM"/>
<name>A0A8H6F5R1_CANAX</name>
<feature type="compositionally biased region" description="Polar residues" evidence="1">
    <location>
        <begin position="292"/>
        <end position="317"/>
    </location>
</feature>
<feature type="signal peptide" evidence="2">
    <location>
        <begin position="1"/>
        <end position="20"/>
    </location>
</feature>
<dbReference type="Proteomes" id="UP000536275">
    <property type="component" value="Unassembled WGS sequence"/>
</dbReference>
<evidence type="ECO:0000313" key="3">
    <source>
        <dbReference type="EMBL" id="KAF6071549.1"/>
    </source>
</evidence>
<evidence type="ECO:0000256" key="1">
    <source>
        <dbReference type="SAM" id="MobiDB-lite"/>
    </source>
</evidence>
<dbReference type="EMBL" id="JABWAD010000016">
    <property type="protein sequence ID" value="KAF6071549.1"/>
    <property type="molecule type" value="Genomic_DNA"/>
</dbReference>
<reference evidence="3 4" key="1">
    <citation type="submission" date="2020-03" db="EMBL/GenBank/DDBJ databases">
        <title>FDA dAtabase for Regulatory Grade micrObial Sequences (FDA-ARGOS): Supporting development and validation of Infectious Disease Dx tests.</title>
        <authorList>
            <person name="Campos J."/>
            <person name="Goldberg B."/>
            <person name="Tallon L."/>
            <person name="Sadzewicz L."/>
            <person name="Vavikolanu K."/>
            <person name="Mehta A."/>
            <person name="Aluvathingal J."/>
            <person name="Nadendla S."/>
            <person name="Nandy P."/>
            <person name="Geyer C."/>
            <person name="Yan Y."/>
            <person name="Sichtig H."/>
        </authorList>
    </citation>
    <scope>NUCLEOTIDE SEQUENCE [LARGE SCALE GENOMIC DNA]</scope>
    <source>
        <strain evidence="3 4">FDAARGOS_656</strain>
    </source>
</reference>
<evidence type="ECO:0008006" key="5">
    <source>
        <dbReference type="Google" id="ProtNLM"/>
    </source>
</evidence>
<keyword evidence="2" id="KW-0732">Signal</keyword>
<accession>A0A8H6F5R1</accession>
<evidence type="ECO:0000256" key="2">
    <source>
        <dbReference type="SAM" id="SignalP"/>
    </source>
</evidence>
<feature type="region of interest" description="Disordered" evidence="1">
    <location>
        <begin position="292"/>
        <end position="319"/>
    </location>
</feature>
<evidence type="ECO:0000313" key="4">
    <source>
        <dbReference type="Proteomes" id="UP000536275"/>
    </source>
</evidence>
<protein>
    <recommendedName>
        <fullName evidence="5">Opaque-phase-specific protein OP4</fullName>
    </recommendedName>
</protein>
<comment type="caution">
    <text evidence="3">The sequence shown here is derived from an EMBL/GenBank/DDBJ whole genome shotgun (WGS) entry which is preliminary data.</text>
</comment>
<dbReference type="AlphaFoldDB" id="A0A8H6F5R1"/>
<gene>
    <name evidence="3" type="ORF">FOB64_001278</name>
</gene>
<feature type="chain" id="PRO_5034213141" description="Opaque-phase-specific protein OP4" evidence="2">
    <location>
        <begin position="21"/>
        <end position="328"/>
    </location>
</feature>